<proteinExistence type="predicted"/>
<dbReference type="Gene3D" id="1.20.1280.50">
    <property type="match status" value="1"/>
</dbReference>
<accession>A0A6G1JSL7</accession>
<evidence type="ECO:0000313" key="3">
    <source>
        <dbReference type="Proteomes" id="UP000799428"/>
    </source>
</evidence>
<dbReference type="PROSITE" id="PS50181">
    <property type="entry name" value="FBOX"/>
    <property type="match status" value="1"/>
</dbReference>
<name>A0A6G1JSL7_9PLEO</name>
<evidence type="ECO:0000259" key="1">
    <source>
        <dbReference type="PROSITE" id="PS50181"/>
    </source>
</evidence>
<dbReference type="InterPro" id="IPR001810">
    <property type="entry name" value="F-box_dom"/>
</dbReference>
<organism evidence="2 3">
    <name type="scientific">Pleomassaria siparia CBS 279.74</name>
    <dbReference type="NCBI Taxonomy" id="1314801"/>
    <lineage>
        <taxon>Eukaryota</taxon>
        <taxon>Fungi</taxon>
        <taxon>Dikarya</taxon>
        <taxon>Ascomycota</taxon>
        <taxon>Pezizomycotina</taxon>
        <taxon>Dothideomycetes</taxon>
        <taxon>Pleosporomycetidae</taxon>
        <taxon>Pleosporales</taxon>
        <taxon>Pleomassariaceae</taxon>
        <taxon>Pleomassaria</taxon>
    </lineage>
</organism>
<dbReference type="Pfam" id="PF12937">
    <property type="entry name" value="F-box-like"/>
    <property type="match status" value="1"/>
</dbReference>
<dbReference type="EMBL" id="MU005787">
    <property type="protein sequence ID" value="KAF2703500.1"/>
    <property type="molecule type" value="Genomic_DNA"/>
</dbReference>
<dbReference type="SUPFAM" id="SSF81383">
    <property type="entry name" value="F-box domain"/>
    <property type="match status" value="1"/>
</dbReference>
<dbReference type="OrthoDB" id="3695298at2759"/>
<dbReference type="Proteomes" id="UP000799428">
    <property type="component" value="Unassembled WGS sequence"/>
</dbReference>
<gene>
    <name evidence="2" type="ORF">K504DRAFT_392336</name>
</gene>
<dbReference type="SMART" id="SM00256">
    <property type="entry name" value="FBOX"/>
    <property type="match status" value="1"/>
</dbReference>
<keyword evidence="3" id="KW-1185">Reference proteome</keyword>
<protein>
    <recommendedName>
        <fullName evidence="1">F-box domain-containing protein</fullName>
    </recommendedName>
</protein>
<sequence length="457" mass="52908">MDRCRTTDNDDNNAPLPSYLARHVPLGFDSDDVATLINAIDSSQMRGSQSTPTPPHLPHLPAEILLHILDHIPIHYLLDWRRVCRGFRDAIDGPVLYQHLQRTELIGYIGPQRTDSRNLSDEDYQQLYLLRARFLCVIDDNGTRPRDPKQAGVKWSSRYATFNNEDGWFQKLEELSRHDAQLKQGILGDLNPISAFHEFGTLQWCIKLDNAVLDVELPIQKEGLYLALNSESGVRIRLLWRDALLALLKSEAKMRKMLEDKKDCEFTFTLQEDCLRAVRRQRLRAALNQDDKEDRRTRWALGLLRPLFGKIRYDKAGHPWDLLERTEEKAMVMLKMLRREASLTAEELTHLKQLANDRATMAEELESMNELFATWKENLYSPVLRATTVAILSTERMPDMNANPLFWSDEMIYVEENRVRKWITQRKVVEQLVALLKSSNEALEAPEDAFDDLGSEI</sequence>
<dbReference type="AlphaFoldDB" id="A0A6G1JSL7"/>
<evidence type="ECO:0000313" key="2">
    <source>
        <dbReference type="EMBL" id="KAF2703500.1"/>
    </source>
</evidence>
<feature type="domain" description="F-box" evidence="1">
    <location>
        <begin position="54"/>
        <end position="100"/>
    </location>
</feature>
<reference evidence="2" key="1">
    <citation type="journal article" date="2020" name="Stud. Mycol.">
        <title>101 Dothideomycetes genomes: a test case for predicting lifestyles and emergence of pathogens.</title>
        <authorList>
            <person name="Haridas S."/>
            <person name="Albert R."/>
            <person name="Binder M."/>
            <person name="Bloem J."/>
            <person name="Labutti K."/>
            <person name="Salamov A."/>
            <person name="Andreopoulos B."/>
            <person name="Baker S."/>
            <person name="Barry K."/>
            <person name="Bills G."/>
            <person name="Bluhm B."/>
            <person name="Cannon C."/>
            <person name="Castanera R."/>
            <person name="Culley D."/>
            <person name="Daum C."/>
            <person name="Ezra D."/>
            <person name="Gonzalez J."/>
            <person name="Henrissat B."/>
            <person name="Kuo A."/>
            <person name="Liang C."/>
            <person name="Lipzen A."/>
            <person name="Lutzoni F."/>
            <person name="Magnuson J."/>
            <person name="Mondo S."/>
            <person name="Nolan M."/>
            <person name="Ohm R."/>
            <person name="Pangilinan J."/>
            <person name="Park H.-J."/>
            <person name="Ramirez L."/>
            <person name="Alfaro M."/>
            <person name="Sun H."/>
            <person name="Tritt A."/>
            <person name="Yoshinaga Y."/>
            <person name="Zwiers L.-H."/>
            <person name="Turgeon B."/>
            <person name="Goodwin S."/>
            <person name="Spatafora J."/>
            <person name="Crous P."/>
            <person name="Grigoriev I."/>
        </authorList>
    </citation>
    <scope>NUCLEOTIDE SEQUENCE</scope>
    <source>
        <strain evidence="2">CBS 279.74</strain>
    </source>
</reference>
<dbReference type="InterPro" id="IPR036047">
    <property type="entry name" value="F-box-like_dom_sf"/>
</dbReference>